<reference evidence="4 5" key="1">
    <citation type="submission" date="2015-12" db="EMBL/GenBank/DDBJ databases">
        <title>A stable core within a dynamic pangenome in Sulfolobus acidocaldarius.</title>
        <authorList>
            <person name="Anderson R."/>
            <person name="Kouris A."/>
            <person name="Seward C."/>
            <person name="Campbell K."/>
            <person name="Whitaker R."/>
        </authorList>
    </citation>
    <scope>NUCLEOTIDE SEQUENCE [LARGE SCALE GENOMIC DNA]</scope>
    <source>
        <strain evidence="2 5">GG12-C01-09</strain>
        <strain evidence="3 4">NG05B_CO5_07</strain>
    </source>
</reference>
<name>A0A0U3H926_9CREN</name>
<feature type="transmembrane region" description="Helical" evidence="1">
    <location>
        <begin position="161"/>
        <end position="177"/>
    </location>
</feature>
<dbReference type="STRING" id="1435377.SUSAZ_04895"/>
<feature type="transmembrane region" description="Helical" evidence="1">
    <location>
        <begin position="189"/>
        <end position="214"/>
    </location>
</feature>
<gene>
    <name evidence="2" type="ORF">ATY89_01190</name>
    <name evidence="3" type="ORF">ATZ20_04225</name>
</gene>
<evidence type="ECO:0008006" key="6">
    <source>
        <dbReference type="Google" id="ProtNLM"/>
    </source>
</evidence>
<organism evidence="3 4">
    <name type="scientific">Sulfolobus acidocaldarius</name>
    <dbReference type="NCBI Taxonomy" id="2285"/>
    <lineage>
        <taxon>Archaea</taxon>
        <taxon>Thermoproteota</taxon>
        <taxon>Thermoprotei</taxon>
        <taxon>Sulfolobales</taxon>
        <taxon>Sulfolobaceae</taxon>
        <taxon>Sulfolobus</taxon>
    </lineage>
</organism>
<dbReference type="OMA" id="PAWYLED"/>
<keyword evidence="1" id="KW-0472">Membrane</keyword>
<feature type="transmembrane region" description="Helical" evidence="1">
    <location>
        <begin position="256"/>
        <end position="275"/>
    </location>
</feature>
<evidence type="ECO:0000313" key="2">
    <source>
        <dbReference type="EMBL" id="ALU28706.1"/>
    </source>
</evidence>
<dbReference type="Pfam" id="PF04307">
    <property type="entry name" value="YdjM"/>
    <property type="match status" value="1"/>
</dbReference>
<sequence length="284" mass="32783">MNLNSHILLALALGLALFHRVDLAVLVGIGAAIPDLDREYTLLKRDIFRRMQLHRALFHNIFFIIALFLFNKYIGIGALTHVIFDAFTSPSDRGVELFFPLTRLIKEYKLNYEGKESGRGRRPAWYLEDPTRLVERTADKDLREPKKEPWRRIYGPFKNSMLVDWAVFYASGIYIILNEQLTIGFLNWLIQFLYVVFVKYIIISIGIVMFYAAGEVWRRRNVGRRPIIVTMAIGFILILYQGSQLFSPLSIGSLEAVYLVIPSLAVGIILAYLHVKMRKKEVVL</sequence>
<dbReference type="Proteomes" id="UP000060043">
    <property type="component" value="Chromosome"/>
</dbReference>
<dbReference type="AlphaFoldDB" id="A0A0U3H926"/>
<feature type="transmembrane region" description="Helical" evidence="1">
    <location>
        <begin position="61"/>
        <end position="84"/>
    </location>
</feature>
<dbReference type="EMBL" id="CP013695">
    <property type="protein sequence ID" value="ALU31424.1"/>
    <property type="molecule type" value="Genomic_DNA"/>
</dbReference>
<keyword evidence="1" id="KW-0812">Transmembrane</keyword>
<proteinExistence type="predicted"/>
<protein>
    <recommendedName>
        <fullName evidence="6">Membrane-bound metal-dependent hydrolase</fullName>
    </recommendedName>
</protein>
<dbReference type="GeneID" id="14551564"/>
<evidence type="ECO:0000313" key="4">
    <source>
        <dbReference type="Proteomes" id="UP000060043"/>
    </source>
</evidence>
<dbReference type="InterPro" id="IPR007404">
    <property type="entry name" value="YdjM-like"/>
</dbReference>
<keyword evidence="1" id="KW-1133">Transmembrane helix</keyword>
<dbReference type="OrthoDB" id="41750at2157"/>
<evidence type="ECO:0000313" key="3">
    <source>
        <dbReference type="EMBL" id="ALU31424.1"/>
    </source>
</evidence>
<feature type="transmembrane region" description="Helical" evidence="1">
    <location>
        <begin position="226"/>
        <end position="244"/>
    </location>
</feature>
<accession>A0A0U3H926</accession>
<dbReference type="RefSeq" id="WP_011277914.1">
    <property type="nucleotide sequence ID" value="NZ_BHWZ01000002.1"/>
</dbReference>
<dbReference type="EMBL" id="CP013694">
    <property type="protein sequence ID" value="ALU28706.1"/>
    <property type="molecule type" value="Genomic_DNA"/>
</dbReference>
<dbReference type="PaxDb" id="1435377-SUSAZ_04895"/>
<evidence type="ECO:0000256" key="1">
    <source>
        <dbReference type="SAM" id="Phobius"/>
    </source>
</evidence>
<evidence type="ECO:0000313" key="5">
    <source>
        <dbReference type="Proteomes" id="UP000065473"/>
    </source>
</evidence>
<dbReference type="Proteomes" id="UP000065473">
    <property type="component" value="Chromosome"/>
</dbReference>